<name>A0A4V6PXG5_9SPHI</name>
<keyword evidence="2" id="KW-1185">Reference proteome</keyword>
<evidence type="ECO:0000313" key="1">
    <source>
        <dbReference type="EMBL" id="TDQ79529.1"/>
    </source>
</evidence>
<dbReference type="AlphaFoldDB" id="A0A4V6PXG5"/>
<organism evidence="1 2">
    <name type="scientific">Sphingobacterium yanglingense</name>
    <dbReference type="NCBI Taxonomy" id="1437280"/>
    <lineage>
        <taxon>Bacteria</taxon>
        <taxon>Pseudomonadati</taxon>
        <taxon>Bacteroidota</taxon>
        <taxon>Sphingobacteriia</taxon>
        <taxon>Sphingobacteriales</taxon>
        <taxon>Sphingobacteriaceae</taxon>
        <taxon>Sphingobacterium</taxon>
    </lineage>
</organism>
<reference evidence="1 2" key="1">
    <citation type="submission" date="2019-03" db="EMBL/GenBank/DDBJ databases">
        <title>Genomic Encyclopedia of Archaeal and Bacterial Type Strains, Phase II (KMG-II): from individual species to whole genera.</title>
        <authorList>
            <person name="Goeker M."/>
        </authorList>
    </citation>
    <scope>NUCLEOTIDE SEQUENCE [LARGE SCALE GENOMIC DNA]</scope>
    <source>
        <strain evidence="1 2">DSM 28353</strain>
    </source>
</reference>
<gene>
    <name evidence="1" type="ORF">CLV99_0971</name>
</gene>
<dbReference type="RefSeq" id="WP_133583315.1">
    <property type="nucleotide sequence ID" value="NZ_SNYV01000011.1"/>
</dbReference>
<comment type="caution">
    <text evidence="1">The sequence shown here is derived from an EMBL/GenBank/DDBJ whole genome shotgun (WGS) entry which is preliminary data.</text>
</comment>
<sequence>MNSLLVTPVNNENSIPKALGISNERQEELQGIISNEFKQKKPVTAIMSSLSNIVLNANELAFVNFKIGTVIAELKNAASNPMALLAAVMGGRG</sequence>
<dbReference type="Proteomes" id="UP000295292">
    <property type="component" value="Unassembled WGS sequence"/>
</dbReference>
<accession>A0A4V6PXG5</accession>
<protein>
    <submittedName>
        <fullName evidence="1">Uncharacterized protein</fullName>
    </submittedName>
</protein>
<evidence type="ECO:0000313" key="2">
    <source>
        <dbReference type="Proteomes" id="UP000295292"/>
    </source>
</evidence>
<dbReference type="EMBL" id="SNYV01000011">
    <property type="protein sequence ID" value="TDQ79529.1"/>
    <property type="molecule type" value="Genomic_DNA"/>
</dbReference>
<proteinExistence type="predicted"/>